<proteinExistence type="predicted"/>
<feature type="non-terminal residue" evidence="2">
    <location>
        <position position="117"/>
    </location>
</feature>
<name>X1MX98_9ZZZZ</name>
<keyword evidence="1" id="KW-0812">Transmembrane</keyword>
<comment type="caution">
    <text evidence="2">The sequence shown here is derived from an EMBL/GenBank/DDBJ whole genome shotgun (WGS) entry which is preliminary data.</text>
</comment>
<sequence>MNTCTRWSAIVVAVLGVAVLVFGIVFIIQAGSSEKEIAELIQPVTLTELDATYEAVKTSQMDIRAAEEPNIQAGQAAPSTTYNYLTVQRTALGLARTSVGLAAFVRTSGIIDIIVGL</sequence>
<evidence type="ECO:0000256" key="1">
    <source>
        <dbReference type="SAM" id="Phobius"/>
    </source>
</evidence>
<dbReference type="AlphaFoldDB" id="X1MX98"/>
<gene>
    <name evidence="2" type="ORF">S06H3_42090</name>
</gene>
<keyword evidence="1" id="KW-1133">Transmembrane helix</keyword>
<dbReference type="EMBL" id="BARV01025997">
    <property type="protein sequence ID" value="GAI35918.1"/>
    <property type="molecule type" value="Genomic_DNA"/>
</dbReference>
<feature type="transmembrane region" description="Helical" evidence="1">
    <location>
        <begin position="6"/>
        <end position="28"/>
    </location>
</feature>
<protein>
    <submittedName>
        <fullName evidence="2">Uncharacterized protein</fullName>
    </submittedName>
</protein>
<keyword evidence="1" id="KW-0472">Membrane</keyword>
<evidence type="ECO:0000313" key="2">
    <source>
        <dbReference type="EMBL" id="GAI35918.1"/>
    </source>
</evidence>
<organism evidence="2">
    <name type="scientific">marine sediment metagenome</name>
    <dbReference type="NCBI Taxonomy" id="412755"/>
    <lineage>
        <taxon>unclassified sequences</taxon>
        <taxon>metagenomes</taxon>
        <taxon>ecological metagenomes</taxon>
    </lineage>
</organism>
<accession>X1MX98</accession>
<reference evidence="2" key="1">
    <citation type="journal article" date="2014" name="Front. Microbiol.">
        <title>High frequency of phylogenetically diverse reductive dehalogenase-homologous genes in deep subseafloor sedimentary metagenomes.</title>
        <authorList>
            <person name="Kawai M."/>
            <person name="Futagami T."/>
            <person name="Toyoda A."/>
            <person name="Takaki Y."/>
            <person name="Nishi S."/>
            <person name="Hori S."/>
            <person name="Arai W."/>
            <person name="Tsubouchi T."/>
            <person name="Morono Y."/>
            <person name="Uchiyama I."/>
            <person name="Ito T."/>
            <person name="Fujiyama A."/>
            <person name="Inagaki F."/>
            <person name="Takami H."/>
        </authorList>
    </citation>
    <scope>NUCLEOTIDE SEQUENCE</scope>
    <source>
        <strain evidence="2">Expedition CK06-06</strain>
    </source>
</reference>